<evidence type="ECO:0000259" key="1">
    <source>
        <dbReference type="Pfam" id="PF19289"/>
    </source>
</evidence>
<evidence type="ECO:0008006" key="4">
    <source>
        <dbReference type="Google" id="ProtNLM"/>
    </source>
</evidence>
<evidence type="ECO:0000259" key="2">
    <source>
        <dbReference type="Pfam" id="PF19290"/>
    </source>
</evidence>
<dbReference type="GO" id="GO:0006508">
    <property type="term" value="P:proteolysis"/>
    <property type="evidence" value="ECO:0007669"/>
    <property type="project" value="InterPro"/>
</dbReference>
<dbReference type="Pfam" id="PF19289">
    <property type="entry name" value="PmbA_TldD_3rd"/>
    <property type="match status" value="1"/>
</dbReference>
<name>A0A381V1V3_9ZZZZ</name>
<dbReference type="GO" id="GO:0008237">
    <property type="term" value="F:metallopeptidase activity"/>
    <property type="evidence" value="ECO:0007669"/>
    <property type="project" value="InterPro"/>
</dbReference>
<dbReference type="Pfam" id="PF19290">
    <property type="entry name" value="PmbA_TldD_2nd"/>
    <property type="match status" value="1"/>
</dbReference>
<dbReference type="InterPro" id="IPR036059">
    <property type="entry name" value="TldD/PmbA_sf"/>
</dbReference>
<proteinExistence type="predicted"/>
<accession>A0A381V1V3</accession>
<dbReference type="Gene3D" id="3.30.2290.10">
    <property type="entry name" value="PmbA/TldD superfamily"/>
    <property type="match status" value="1"/>
</dbReference>
<sequence>MKLYHSQEVSSRRGLSSDEVRELCELVLSFAQADHTRVSVNSGWRGFTRTATNRITTAGGSTNTTVRVMSVFGQRVASVTTNNLDRSGLEQTVRDAEALARISPEDPEYLPELGQQEYGSVEGYYSSTGDLAPATRAEAMVLALDAARESNTVAAGFMDVQAGVQALATSKGLFAYYPSTGVASTLTVRTPDGQSSGWAGDEAADWTSIESERISADAVRKCLDWRGKGVLDPGEYEVVLEPTAVGMLMRNMRSTFDARTADEGRSYFSRSGGTRVGEKVFDEKITIRSDPGARDAETSPFIGDGSSVRPEVWVENGVLKALSYSRSWADRRGVEPRPPPQNLIMSGGDATVQEMIESTRRGVLITRFWYIRGLNPRTMSYTGLTRDGTFLIENGRISRPVTNFRFNQSMVSFLQNVEMLGLPTRVAASENSSVSAPIVVPALKVRGFNLASVSDAI</sequence>
<dbReference type="InterPro" id="IPR045569">
    <property type="entry name" value="Metalloprtase-TldD/E_C"/>
</dbReference>
<protein>
    <recommendedName>
        <fullName evidence="4">Peptidase C69</fullName>
    </recommendedName>
</protein>
<reference evidence="3" key="1">
    <citation type="submission" date="2018-05" db="EMBL/GenBank/DDBJ databases">
        <authorList>
            <person name="Lanie J.A."/>
            <person name="Ng W.-L."/>
            <person name="Kazmierczak K.M."/>
            <person name="Andrzejewski T.M."/>
            <person name="Davidsen T.M."/>
            <person name="Wayne K.J."/>
            <person name="Tettelin H."/>
            <person name="Glass J.I."/>
            <person name="Rusch D."/>
            <person name="Podicherti R."/>
            <person name="Tsui H.-C.T."/>
            <person name="Winkler M.E."/>
        </authorList>
    </citation>
    <scope>NUCLEOTIDE SEQUENCE</scope>
</reference>
<organism evidence="3">
    <name type="scientific">marine metagenome</name>
    <dbReference type="NCBI Taxonomy" id="408172"/>
    <lineage>
        <taxon>unclassified sequences</taxon>
        <taxon>metagenomes</taxon>
        <taxon>ecological metagenomes</taxon>
    </lineage>
</organism>
<dbReference type="InterPro" id="IPR045570">
    <property type="entry name" value="Metalloprtase-TldD/E_cen_dom"/>
</dbReference>
<evidence type="ECO:0000313" key="3">
    <source>
        <dbReference type="EMBL" id="SVA34335.1"/>
    </source>
</evidence>
<dbReference type="EMBL" id="UINC01007629">
    <property type="protein sequence ID" value="SVA34335.1"/>
    <property type="molecule type" value="Genomic_DNA"/>
</dbReference>
<dbReference type="PANTHER" id="PTHR43666:SF1">
    <property type="entry name" value="CONSERVED PROTEIN"/>
    <property type="match status" value="1"/>
</dbReference>
<dbReference type="AlphaFoldDB" id="A0A381V1V3"/>
<feature type="domain" description="Metalloprotease TldD/E C-terminal" evidence="1">
    <location>
        <begin position="233"/>
        <end position="451"/>
    </location>
</feature>
<dbReference type="SUPFAM" id="SSF111283">
    <property type="entry name" value="Putative modulator of DNA gyrase, PmbA/TldD"/>
    <property type="match status" value="1"/>
</dbReference>
<dbReference type="PANTHER" id="PTHR43666">
    <property type="entry name" value="TLDD PROTEIN"/>
    <property type="match status" value="1"/>
</dbReference>
<feature type="domain" description="Metalloprotease TldD/E central" evidence="2">
    <location>
        <begin position="137"/>
        <end position="221"/>
    </location>
</feature>
<dbReference type="InterPro" id="IPR035068">
    <property type="entry name" value="TldD/PmbA_N"/>
</dbReference>
<gene>
    <name evidence="3" type="ORF">METZ01_LOCUS87189</name>
</gene>